<name>A0AAE0THG1_9BIVA</name>
<dbReference type="EMBL" id="JAEAOA010000720">
    <property type="protein sequence ID" value="KAK3609985.1"/>
    <property type="molecule type" value="Genomic_DNA"/>
</dbReference>
<proteinExistence type="predicted"/>
<reference evidence="1" key="3">
    <citation type="submission" date="2023-05" db="EMBL/GenBank/DDBJ databases">
        <authorList>
            <person name="Smith C.H."/>
        </authorList>
    </citation>
    <scope>NUCLEOTIDE SEQUENCE</scope>
    <source>
        <strain evidence="1">CHS0354</strain>
        <tissue evidence="1">Mantle</tissue>
    </source>
</reference>
<dbReference type="Proteomes" id="UP001195483">
    <property type="component" value="Unassembled WGS sequence"/>
</dbReference>
<dbReference type="AlphaFoldDB" id="A0AAE0THG1"/>
<comment type="caution">
    <text evidence="1">The sequence shown here is derived from an EMBL/GenBank/DDBJ whole genome shotgun (WGS) entry which is preliminary data.</text>
</comment>
<organism evidence="1 2">
    <name type="scientific">Potamilus streckersoni</name>
    <dbReference type="NCBI Taxonomy" id="2493646"/>
    <lineage>
        <taxon>Eukaryota</taxon>
        <taxon>Metazoa</taxon>
        <taxon>Spiralia</taxon>
        <taxon>Lophotrochozoa</taxon>
        <taxon>Mollusca</taxon>
        <taxon>Bivalvia</taxon>
        <taxon>Autobranchia</taxon>
        <taxon>Heteroconchia</taxon>
        <taxon>Palaeoheterodonta</taxon>
        <taxon>Unionida</taxon>
        <taxon>Unionoidea</taxon>
        <taxon>Unionidae</taxon>
        <taxon>Ambleminae</taxon>
        <taxon>Lampsilini</taxon>
        <taxon>Potamilus</taxon>
    </lineage>
</organism>
<reference evidence="1" key="1">
    <citation type="journal article" date="2021" name="Genome Biol. Evol.">
        <title>A High-Quality Reference Genome for a Parasitic Bivalve with Doubly Uniparental Inheritance (Bivalvia: Unionida).</title>
        <authorList>
            <person name="Smith C.H."/>
        </authorList>
    </citation>
    <scope>NUCLEOTIDE SEQUENCE</scope>
    <source>
        <strain evidence="1">CHS0354</strain>
    </source>
</reference>
<accession>A0AAE0THG1</accession>
<evidence type="ECO:0000313" key="1">
    <source>
        <dbReference type="EMBL" id="KAK3609985.1"/>
    </source>
</evidence>
<protein>
    <submittedName>
        <fullName evidence="1">Uncharacterized protein</fullName>
    </submittedName>
</protein>
<gene>
    <name evidence="1" type="ORF">CHS0354_011826</name>
</gene>
<evidence type="ECO:0000313" key="2">
    <source>
        <dbReference type="Proteomes" id="UP001195483"/>
    </source>
</evidence>
<reference evidence="1" key="2">
    <citation type="journal article" date="2021" name="Genome Biol. Evol.">
        <title>Developing a high-quality reference genome for a parasitic bivalve with doubly uniparental inheritance (Bivalvia: Unionida).</title>
        <authorList>
            <person name="Smith C.H."/>
        </authorList>
    </citation>
    <scope>NUCLEOTIDE SEQUENCE</scope>
    <source>
        <strain evidence="1">CHS0354</strain>
        <tissue evidence="1">Mantle</tissue>
    </source>
</reference>
<keyword evidence="2" id="KW-1185">Reference proteome</keyword>
<sequence length="100" mass="11572">MQTRTHRPSHTLRTQQKMGQIQIHRTKQSYIILCCYSTEQTQNYRKIKTIATPPTPAIPEKISKTNNTQVGPIKLSPIVYMDFYFTYKGISHIALCCLKV</sequence>